<evidence type="ECO:0000259" key="9">
    <source>
        <dbReference type="PROSITE" id="PS50173"/>
    </source>
</evidence>
<gene>
    <name evidence="10" type="ORF">RchiOBHm_Chr1g0332621</name>
</gene>
<proteinExistence type="inferred from homology"/>
<keyword evidence="7" id="KW-0568">Pathogenesis-related protein</keyword>
<dbReference type="GO" id="GO:0016020">
    <property type="term" value="C:membrane"/>
    <property type="evidence" value="ECO:0007669"/>
    <property type="project" value="UniProtKB-SubCell"/>
</dbReference>
<keyword evidence="6 8" id="KW-0472">Membrane</keyword>
<dbReference type="InterPro" id="IPR043128">
    <property type="entry name" value="Rev_trsase/Diguanyl_cyclase"/>
</dbReference>
<feature type="domain" description="UmuC" evidence="9">
    <location>
        <begin position="4"/>
        <end position="136"/>
    </location>
</feature>
<dbReference type="AlphaFoldDB" id="A0A2P6SBU7"/>
<dbReference type="Gene3D" id="1.10.150.20">
    <property type="entry name" value="5' to 3' exonuclease, C-terminal subdomain"/>
    <property type="match status" value="1"/>
</dbReference>
<evidence type="ECO:0000256" key="2">
    <source>
        <dbReference type="ARBA" id="ARBA00006574"/>
    </source>
</evidence>
<keyword evidence="3 8" id="KW-0812">Transmembrane</keyword>
<evidence type="ECO:0000313" key="11">
    <source>
        <dbReference type="Proteomes" id="UP000238479"/>
    </source>
</evidence>
<evidence type="ECO:0000256" key="6">
    <source>
        <dbReference type="ARBA" id="ARBA00023136"/>
    </source>
</evidence>
<dbReference type="GO" id="GO:0006281">
    <property type="term" value="P:DNA repair"/>
    <property type="evidence" value="ECO:0007669"/>
    <property type="project" value="InterPro"/>
</dbReference>
<dbReference type="InterPro" id="IPR001126">
    <property type="entry name" value="UmuC"/>
</dbReference>
<dbReference type="InterPro" id="IPR043502">
    <property type="entry name" value="DNA/RNA_pol_sf"/>
</dbReference>
<protein>
    <submittedName>
        <fullName evidence="10">Putative UmuC domain-containing protein</fullName>
    </submittedName>
</protein>
<sequence>MVCFGVMAAMFVRDAKALCPHLVILPYDFAAYEEVANQFYDILHKHCRKVQAVSCDEAFLDVTFLEGVDMDMLASIIIQEIFETTGCIASAGIARNMLMPCLTTRTAKPDGRCNIPPKRGHDYLYELPIKTLLGIGHVLEEKLKKRNVLTCGQLRMIPKVLAMWFVVAIFMLVDVYGWHVYLWLSYVPLLNAFELAFFVCVPAQFGVKLCYHEHTMIIVTRVFLVVTTQVLCSYITLPPYALVTQMGSQFKVKILEDNMAGILKQWHSDVRRKGKKEEQESQSCSTSFSMEWSSMRHNICICRFLTSDMNQISYIYLKPT</sequence>
<keyword evidence="4" id="KW-0611">Plant defense</keyword>
<evidence type="ECO:0000313" key="10">
    <source>
        <dbReference type="EMBL" id="PRQ56150.1"/>
    </source>
</evidence>
<dbReference type="Proteomes" id="UP000238479">
    <property type="component" value="Chromosome 1"/>
</dbReference>
<keyword evidence="5 8" id="KW-1133">Transmembrane helix</keyword>
<dbReference type="InterPro" id="IPR004326">
    <property type="entry name" value="Mlo"/>
</dbReference>
<evidence type="ECO:0000256" key="5">
    <source>
        <dbReference type="ARBA" id="ARBA00022989"/>
    </source>
</evidence>
<dbReference type="PROSITE" id="PS50173">
    <property type="entry name" value="UMUC"/>
    <property type="match status" value="1"/>
</dbReference>
<dbReference type="Gene3D" id="3.30.70.270">
    <property type="match status" value="1"/>
</dbReference>
<evidence type="ECO:0000256" key="7">
    <source>
        <dbReference type="ARBA" id="ARBA00023265"/>
    </source>
</evidence>
<evidence type="ECO:0000256" key="1">
    <source>
        <dbReference type="ARBA" id="ARBA00004141"/>
    </source>
</evidence>
<dbReference type="GO" id="GO:0017125">
    <property type="term" value="F:deoxycytidyl transferase activity"/>
    <property type="evidence" value="ECO:0007669"/>
    <property type="project" value="TreeGrafter"/>
</dbReference>
<feature type="transmembrane region" description="Helical" evidence="8">
    <location>
        <begin position="218"/>
        <end position="237"/>
    </location>
</feature>
<dbReference type="STRING" id="74649.A0A2P6SBU7"/>
<feature type="transmembrane region" description="Helical" evidence="8">
    <location>
        <begin position="161"/>
        <end position="184"/>
    </location>
</feature>
<dbReference type="SUPFAM" id="SSF56672">
    <property type="entry name" value="DNA/RNA polymerases"/>
    <property type="match status" value="1"/>
</dbReference>
<evidence type="ECO:0000256" key="3">
    <source>
        <dbReference type="ARBA" id="ARBA00022692"/>
    </source>
</evidence>
<dbReference type="GO" id="GO:0003887">
    <property type="term" value="F:DNA-directed DNA polymerase activity"/>
    <property type="evidence" value="ECO:0007669"/>
    <property type="project" value="TreeGrafter"/>
</dbReference>
<evidence type="ECO:0000256" key="4">
    <source>
        <dbReference type="ARBA" id="ARBA00022821"/>
    </source>
</evidence>
<dbReference type="GO" id="GO:0070987">
    <property type="term" value="P:error-free translesion synthesis"/>
    <property type="evidence" value="ECO:0007669"/>
    <property type="project" value="TreeGrafter"/>
</dbReference>
<dbReference type="Gramene" id="PRQ56150">
    <property type="protein sequence ID" value="PRQ56150"/>
    <property type="gene ID" value="RchiOBHm_Chr1g0332621"/>
</dbReference>
<dbReference type="Gene3D" id="3.40.1170.60">
    <property type="match status" value="1"/>
</dbReference>
<dbReference type="GO" id="GO:0006952">
    <property type="term" value="P:defense response"/>
    <property type="evidence" value="ECO:0007669"/>
    <property type="project" value="UniProtKB-KW"/>
</dbReference>
<comment type="caution">
    <text evidence="10">The sequence shown here is derived from an EMBL/GenBank/DDBJ whole genome shotgun (WGS) entry which is preliminary data.</text>
</comment>
<dbReference type="EMBL" id="PDCK01000039">
    <property type="protein sequence ID" value="PRQ56150.1"/>
    <property type="molecule type" value="Genomic_DNA"/>
</dbReference>
<name>A0A2P6SBU7_ROSCH</name>
<keyword evidence="11" id="KW-1185">Reference proteome</keyword>
<organism evidence="10 11">
    <name type="scientific">Rosa chinensis</name>
    <name type="common">China rose</name>
    <dbReference type="NCBI Taxonomy" id="74649"/>
    <lineage>
        <taxon>Eukaryota</taxon>
        <taxon>Viridiplantae</taxon>
        <taxon>Streptophyta</taxon>
        <taxon>Embryophyta</taxon>
        <taxon>Tracheophyta</taxon>
        <taxon>Spermatophyta</taxon>
        <taxon>Magnoliopsida</taxon>
        <taxon>eudicotyledons</taxon>
        <taxon>Gunneridae</taxon>
        <taxon>Pentapetalae</taxon>
        <taxon>rosids</taxon>
        <taxon>fabids</taxon>
        <taxon>Rosales</taxon>
        <taxon>Rosaceae</taxon>
        <taxon>Rosoideae</taxon>
        <taxon>Rosoideae incertae sedis</taxon>
        <taxon>Rosa</taxon>
    </lineage>
</organism>
<comment type="similarity">
    <text evidence="2">Belongs to the MLO family.</text>
</comment>
<dbReference type="PANTHER" id="PTHR45990">
    <property type="entry name" value="DNA REPAIR PROTEIN REV1"/>
    <property type="match status" value="1"/>
</dbReference>
<dbReference type="GO" id="GO:0042276">
    <property type="term" value="P:error-prone translesion synthesis"/>
    <property type="evidence" value="ECO:0007669"/>
    <property type="project" value="TreeGrafter"/>
</dbReference>
<comment type="subcellular location">
    <subcellularLocation>
        <location evidence="1">Membrane</location>
        <topology evidence="1">Multi-pass membrane protein</topology>
    </subcellularLocation>
</comment>
<accession>A0A2P6SBU7</accession>
<dbReference type="GO" id="GO:0005634">
    <property type="term" value="C:nucleus"/>
    <property type="evidence" value="ECO:0007669"/>
    <property type="project" value="TreeGrafter"/>
</dbReference>
<dbReference type="Pfam" id="PF03094">
    <property type="entry name" value="Mlo"/>
    <property type="match status" value="1"/>
</dbReference>
<reference evidence="10 11" key="1">
    <citation type="journal article" date="2018" name="Nat. Genet.">
        <title>The Rosa genome provides new insights in the design of modern roses.</title>
        <authorList>
            <person name="Bendahmane M."/>
        </authorList>
    </citation>
    <scope>NUCLEOTIDE SEQUENCE [LARGE SCALE GENOMIC DNA]</scope>
    <source>
        <strain evidence="11">cv. Old Blush</strain>
    </source>
</reference>
<dbReference type="PANTHER" id="PTHR45990:SF1">
    <property type="entry name" value="DNA REPAIR PROTEIN REV1"/>
    <property type="match status" value="1"/>
</dbReference>
<evidence type="ECO:0000256" key="8">
    <source>
        <dbReference type="SAM" id="Phobius"/>
    </source>
</evidence>
<dbReference type="Pfam" id="PF00817">
    <property type="entry name" value="IMS"/>
    <property type="match status" value="1"/>
</dbReference>
<feature type="transmembrane region" description="Helical" evidence="8">
    <location>
        <begin position="190"/>
        <end position="211"/>
    </location>
</feature>